<dbReference type="SUPFAM" id="SSF51556">
    <property type="entry name" value="Metallo-dependent hydrolases"/>
    <property type="match status" value="1"/>
</dbReference>
<comment type="caution">
    <text evidence="2">The sequence shown here is derived from an EMBL/GenBank/DDBJ whole genome shotgun (WGS) entry which is preliminary data.</text>
</comment>
<feature type="domain" description="Amidohydrolase-related" evidence="1">
    <location>
        <begin position="40"/>
        <end position="366"/>
    </location>
</feature>
<name>A0A371J6Q6_9FIRM</name>
<evidence type="ECO:0000313" key="2">
    <source>
        <dbReference type="EMBL" id="RDY28442.1"/>
    </source>
</evidence>
<protein>
    <recommendedName>
        <fullName evidence="1">Amidohydrolase-related domain-containing protein</fullName>
    </recommendedName>
</protein>
<sequence length="369" mass="40484">MVEDSPSFEGDILLRDGKIVDIGKSLIYEEAEVINAKGLYVMPGLIDAHTHIGLFDFNESMGVDDANEMTDPNTAFVDARYGVNPLAREFKVSYEHGITTLLITPGSGNVFCGQAIAAKSYGTNIFDMTIKAPCALKIALGGNPKNRYGSMSRLPMTRMGIAHVLWDTFAKAKTYMENKEGGVKQEYDANLEAIVPALKGDIPCKIHCTQYDMLTAIEVATAYGLRFSLEHAWGATDYLDEIVESGCDICYGPIATYRSPGERRKVDIEAVKLLDDKGVNVAIITDSPILSEESLYHHMGEAVREGLDCERAWKMVTINPAKMMEVDDRVGSLEIGKDADVIVVKGRLGLDTDAKVLYTFIDGNLVYKA</sequence>
<accession>A0A371J6Q6</accession>
<dbReference type="OrthoDB" id="9765462at2"/>
<dbReference type="InterPro" id="IPR006680">
    <property type="entry name" value="Amidohydro-rel"/>
</dbReference>
<gene>
    <name evidence="2" type="ORF">CHL78_005780</name>
</gene>
<reference evidence="2 3" key="1">
    <citation type="journal article" date="2017" name="Genome Announc.">
        <title>Draft Genome Sequence of Romboutsia weinsteinii sp. nov. Strain CCRI-19649(T) Isolated from Surface Water.</title>
        <authorList>
            <person name="Maheux A.F."/>
            <person name="Boudreau D.K."/>
            <person name="Berube E."/>
            <person name="Boissinot M."/>
            <person name="Cantin P."/>
            <person name="Raymond F."/>
            <person name="Corbeil J."/>
            <person name="Omar R.F."/>
            <person name="Bergeron M.G."/>
        </authorList>
    </citation>
    <scope>NUCLEOTIDE SEQUENCE [LARGE SCALE GENOMIC DNA]</scope>
    <source>
        <strain evidence="2 3">CCRI-19649</strain>
    </source>
</reference>
<dbReference type="EMBL" id="NOJY02000007">
    <property type="protein sequence ID" value="RDY28442.1"/>
    <property type="molecule type" value="Genomic_DNA"/>
</dbReference>
<dbReference type="InterPro" id="IPR032466">
    <property type="entry name" value="Metal_Hydrolase"/>
</dbReference>
<dbReference type="InterPro" id="IPR011059">
    <property type="entry name" value="Metal-dep_hydrolase_composite"/>
</dbReference>
<dbReference type="Pfam" id="PF01979">
    <property type="entry name" value="Amidohydro_1"/>
    <property type="match status" value="1"/>
</dbReference>
<dbReference type="PANTHER" id="PTHR43135:SF3">
    <property type="entry name" value="ALPHA-D-RIBOSE 1-METHYLPHOSPHONATE 5-TRIPHOSPHATE DIPHOSPHATASE"/>
    <property type="match status" value="1"/>
</dbReference>
<organism evidence="2 3">
    <name type="scientific">Romboutsia weinsteinii</name>
    <dbReference type="NCBI Taxonomy" id="2020949"/>
    <lineage>
        <taxon>Bacteria</taxon>
        <taxon>Bacillati</taxon>
        <taxon>Bacillota</taxon>
        <taxon>Clostridia</taxon>
        <taxon>Peptostreptococcales</taxon>
        <taxon>Peptostreptococcaceae</taxon>
        <taxon>Romboutsia</taxon>
    </lineage>
</organism>
<evidence type="ECO:0000313" key="3">
    <source>
        <dbReference type="Proteomes" id="UP000215694"/>
    </source>
</evidence>
<keyword evidence="3" id="KW-1185">Reference proteome</keyword>
<dbReference type="AlphaFoldDB" id="A0A371J6Q6"/>
<dbReference type="InterPro" id="IPR051781">
    <property type="entry name" value="Metallo-dep_Hydrolase"/>
</dbReference>
<proteinExistence type="predicted"/>
<dbReference type="Proteomes" id="UP000215694">
    <property type="component" value="Unassembled WGS sequence"/>
</dbReference>
<dbReference type="PANTHER" id="PTHR43135">
    <property type="entry name" value="ALPHA-D-RIBOSE 1-METHYLPHOSPHONATE 5-TRIPHOSPHATE DIPHOSPHATASE"/>
    <property type="match status" value="1"/>
</dbReference>
<dbReference type="SUPFAM" id="SSF51338">
    <property type="entry name" value="Composite domain of metallo-dependent hydrolases"/>
    <property type="match status" value="1"/>
</dbReference>
<evidence type="ECO:0000259" key="1">
    <source>
        <dbReference type="Pfam" id="PF01979"/>
    </source>
</evidence>
<dbReference type="Gene3D" id="3.20.20.140">
    <property type="entry name" value="Metal-dependent hydrolases"/>
    <property type="match status" value="1"/>
</dbReference>
<dbReference type="GO" id="GO:0016810">
    <property type="term" value="F:hydrolase activity, acting on carbon-nitrogen (but not peptide) bonds"/>
    <property type="evidence" value="ECO:0007669"/>
    <property type="project" value="InterPro"/>
</dbReference>